<protein>
    <submittedName>
        <fullName evidence="1">Uncharacterized protein</fullName>
    </submittedName>
</protein>
<dbReference type="RefSeq" id="WP_014854699.1">
    <property type="nucleotide sequence ID" value="NC_018178.1"/>
</dbReference>
<evidence type="ECO:0000313" key="1">
    <source>
        <dbReference type="EMBL" id="AFN73262.1"/>
    </source>
</evidence>
<gene>
    <name evidence="1" type="ordered locus">MROS_0018</name>
</gene>
<accession>I6YRU0</accession>
<dbReference type="STRING" id="1191523.MROS_0018"/>
<evidence type="ECO:0000313" key="2">
    <source>
        <dbReference type="Proteomes" id="UP000009011"/>
    </source>
</evidence>
<dbReference type="EMBL" id="CP003557">
    <property type="protein sequence ID" value="AFN73262.1"/>
    <property type="molecule type" value="Genomic_DNA"/>
</dbReference>
<dbReference type="OrthoDB" id="9833379at2"/>
<organism evidence="1 2">
    <name type="scientific">Melioribacter roseus (strain DSM 23840 / JCM 17771 / VKM B-2668 / P3M-2)</name>
    <dbReference type="NCBI Taxonomy" id="1191523"/>
    <lineage>
        <taxon>Bacteria</taxon>
        <taxon>Pseudomonadati</taxon>
        <taxon>Ignavibacteriota</taxon>
        <taxon>Ignavibacteria</taxon>
        <taxon>Ignavibacteriales</taxon>
        <taxon>Melioribacteraceae</taxon>
        <taxon>Melioribacter</taxon>
    </lineage>
</organism>
<dbReference type="AlphaFoldDB" id="I6YRU0"/>
<keyword evidence="2" id="KW-1185">Reference proteome</keyword>
<dbReference type="Proteomes" id="UP000009011">
    <property type="component" value="Chromosome"/>
</dbReference>
<reference evidence="1 2" key="1">
    <citation type="journal article" date="2013" name="PLoS ONE">
        <title>Genomic analysis of Melioribacter roseus, facultatively anaerobic organotrophic bacterium representing a novel deep lineage within Bacteriodetes/Chlorobi group.</title>
        <authorList>
            <person name="Kadnikov V.V."/>
            <person name="Mardanov A.V."/>
            <person name="Podosokorskaya O.A."/>
            <person name="Gavrilov S.N."/>
            <person name="Kublanov I.V."/>
            <person name="Beletsky A.V."/>
            <person name="Bonch-Osmolovskaya E.A."/>
            <person name="Ravin N.V."/>
        </authorList>
    </citation>
    <scope>NUCLEOTIDE SEQUENCE [LARGE SCALE GENOMIC DNA]</scope>
    <source>
        <strain evidence="2">JCM 17771 / P3M-2</strain>
    </source>
</reference>
<name>I6YRU0_MELRP</name>
<dbReference type="KEGG" id="mro:MROS_0018"/>
<proteinExistence type="predicted"/>
<dbReference type="HOGENOM" id="CLU_945962_0_0_10"/>
<sequence>MKFDFTRNYIIQCVMTAANQLRLSSEKIESLAILREHLTKAENIFEEIERFKKITQLSKLGIKLTEIYNYTENGKIDFLKLSERFKNHSGNLIGDVSNLLDIVTPQQMKDILQKEKKADNENVEIDLTKRKPVRESELPKIKNEIETPKRATTDDLKKEIIFDGLETEEEFNFEKYEARILRPIKEIDAFLNRVARYDYTENEINNYIRTMKENGNLSQKIGFEIISNMHAIFVQGLEAIHNKKVAPSSTAIEALRACLIVIVAVVRGKEVDITNYLNRAENFGKLISQTKRVI</sequence>